<dbReference type="PANTHER" id="PTHR46008">
    <property type="entry name" value="LEAF RUST 10 DISEASE-RESISTANCE LOCUS RECEPTOR-LIKE PROTEIN KINASE-LIKE 1.4"/>
    <property type="match status" value="1"/>
</dbReference>
<evidence type="ECO:0000256" key="8">
    <source>
        <dbReference type="ARBA" id="ARBA00022840"/>
    </source>
</evidence>
<evidence type="ECO:0000256" key="14">
    <source>
        <dbReference type="SAM" id="Phobius"/>
    </source>
</evidence>
<dbReference type="InterPro" id="IPR025287">
    <property type="entry name" value="WAK_GUB"/>
</dbReference>
<feature type="transmembrane region" description="Helical" evidence="14">
    <location>
        <begin position="268"/>
        <end position="290"/>
    </location>
</feature>
<comment type="subcellular location">
    <subcellularLocation>
        <location evidence="1">Membrane</location>
        <topology evidence="1">Single-pass membrane protein</topology>
    </subcellularLocation>
</comment>
<keyword evidence="18" id="KW-1185">Reference proteome</keyword>
<reference evidence="17" key="2">
    <citation type="journal article" date="2022" name="Hortic Res">
        <title>The genome of Dioscorea zingiberensis sheds light on the biosynthesis, origin and evolution of the medicinally important diosgenin saponins.</title>
        <authorList>
            <person name="Li Y."/>
            <person name="Tan C."/>
            <person name="Li Z."/>
            <person name="Guo J."/>
            <person name="Li S."/>
            <person name="Chen X."/>
            <person name="Wang C."/>
            <person name="Dai X."/>
            <person name="Yang H."/>
            <person name="Song W."/>
            <person name="Hou L."/>
            <person name="Xu J."/>
            <person name="Tong Z."/>
            <person name="Xu A."/>
            <person name="Yuan X."/>
            <person name="Wang W."/>
            <person name="Yang Q."/>
            <person name="Chen L."/>
            <person name="Sun Z."/>
            <person name="Wang K."/>
            <person name="Pan B."/>
            <person name="Chen J."/>
            <person name="Bao Y."/>
            <person name="Liu F."/>
            <person name="Qi X."/>
            <person name="Gang D.R."/>
            <person name="Wen J."/>
            <person name="Li J."/>
        </authorList>
    </citation>
    <scope>NUCLEOTIDE SEQUENCE</scope>
    <source>
        <strain evidence="17">Dzin_1.0</strain>
    </source>
</reference>
<dbReference type="InterPro" id="IPR017441">
    <property type="entry name" value="Protein_kinase_ATP_BS"/>
</dbReference>
<protein>
    <recommendedName>
        <fullName evidence="16">Protein kinase domain-containing protein</fullName>
    </recommendedName>
</protein>
<feature type="compositionally biased region" description="Polar residues" evidence="13">
    <location>
        <begin position="647"/>
        <end position="657"/>
    </location>
</feature>
<evidence type="ECO:0000256" key="6">
    <source>
        <dbReference type="ARBA" id="ARBA00022741"/>
    </source>
</evidence>
<dbReference type="GO" id="GO:0030247">
    <property type="term" value="F:polysaccharide binding"/>
    <property type="evidence" value="ECO:0007669"/>
    <property type="project" value="InterPro"/>
</dbReference>
<dbReference type="EMBL" id="JAGGNH010000005">
    <property type="protein sequence ID" value="KAJ0971539.1"/>
    <property type="molecule type" value="Genomic_DNA"/>
</dbReference>
<dbReference type="Gene3D" id="1.10.510.10">
    <property type="entry name" value="Transferase(Phosphotransferase) domain 1"/>
    <property type="match status" value="1"/>
</dbReference>
<dbReference type="Pfam" id="PF14380">
    <property type="entry name" value="WAK_assoc"/>
    <property type="match status" value="1"/>
</dbReference>
<evidence type="ECO:0000256" key="9">
    <source>
        <dbReference type="ARBA" id="ARBA00022989"/>
    </source>
</evidence>
<evidence type="ECO:0000259" key="16">
    <source>
        <dbReference type="PROSITE" id="PS50011"/>
    </source>
</evidence>
<evidence type="ECO:0000256" key="10">
    <source>
        <dbReference type="ARBA" id="ARBA00023136"/>
    </source>
</evidence>
<feature type="domain" description="Protein kinase" evidence="16">
    <location>
        <begin position="344"/>
        <end position="631"/>
    </location>
</feature>
<dbReference type="SUPFAM" id="SSF56112">
    <property type="entry name" value="Protein kinase-like (PK-like)"/>
    <property type="match status" value="1"/>
</dbReference>
<evidence type="ECO:0000256" key="2">
    <source>
        <dbReference type="ARBA" id="ARBA00022527"/>
    </source>
</evidence>
<evidence type="ECO:0000256" key="15">
    <source>
        <dbReference type="SAM" id="SignalP"/>
    </source>
</evidence>
<dbReference type="InterPro" id="IPR011009">
    <property type="entry name" value="Kinase-like_dom_sf"/>
</dbReference>
<evidence type="ECO:0000313" key="18">
    <source>
        <dbReference type="Proteomes" id="UP001085076"/>
    </source>
</evidence>
<keyword evidence="8 12" id="KW-0067">ATP-binding</keyword>
<reference evidence="17" key="1">
    <citation type="submission" date="2021-03" db="EMBL/GenBank/DDBJ databases">
        <authorList>
            <person name="Li Z."/>
            <person name="Yang C."/>
        </authorList>
    </citation>
    <scope>NUCLEOTIDE SEQUENCE</scope>
    <source>
        <strain evidence="17">Dzin_1.0</strain>
        <tissue evidence="17">Leaf</tissue>
    </source>
</reference>
<evidence type="ECO:0000256" key="1">
    <source>
        <dbReference type="ARBA" id="ARBA00004167"/>
    </source>
</evidence>
<evidence type="ECO:0000256" key="11">
    <source>
        <dbReference type="ARBA" id="ARBA00023180"/>
    </source>
</evidence>
<keyword evidence="11" id="KW-0325">Glycoprotein</keyword>
<keyword evidence="9 14" id="KW-1133">Transmembrane helix</keyword>
<organism evidence="17 18">
    <name type="scientific">Dioscorea zingiberensis</name>
    <dbReference type="NCBI Taxonomy" id="325984"/>
    <lineage>
        <taxon>Eukaryota</taxon>
        <taxon>Viridiplantae</taxon>
        <taxon>Streptophyta</taxon>
        <taxon>Embryophyta</taxon>
        <taxon>Tracheophyta</taxon>
        <taxon>Spermatophyta</taxon>
        <taxon>Magnoliopsida</taxon>
        <taxon>Liliopsida</taxon>
        <taxon>Dioscoreales</taxon>
        <taxon>Dioscoreaceae</taxon>
        <taxon>Dioscorea</taxon>
    </lineage>
</organism>
<dbReference type="InterPro" id="IPR032872">
    <property type="entry name" value="WAK_assoc_C"/>
</dbReference>
<dbReference type="PROSITE" id="PS00108">
    <property type="entry name" value="PROTEIN_KINASE_ST"/>
    <property type="match status" value="1"/>
</dbReference>
<feature type="region of interest" description="Disordered" evidence="13">
    <location>
        <begin position="626"/>
        <end position="657"/>
    </location>
</feature>
<dbReference type="InterPro" id="IPR000719">
    <property type="entry name" value="Prot_kinase_dom"/>
</dbReference>
<keyword evidence="6 12" id="KW-0547">Nucleotide-binding</keyword>
<proteinExistence type="predicted"/>
<dbReference type="Gene3D" id="3.30.200.20">
    <property type="entry name" value="Phosphorylase Kinase, domain 1"/>
    <property type="match status" value="1"/>
</dbReference>
<dbReference type="Proteomes" id="UP001085076">
    <property type="component" value="Miscellaneous, Linkage group lg05"/>
</dbReference>
<sequence length="657" mass="72639">MNPMPILLFLLAIPPLLLSSSQATNQRFSDCAPVPFSCGNLNLSISYPFLVDKRPSYCGYDGFHLTCDYSADPKLIIFIKSQSFQVLDVDYSNNFLTVVDLAVAGQSCPQSYKNTSLDFSLFEYTEFDRNLTLYINCTGSPNSIPTFYEIACSLGAVGGHSYYRLDNSTAIDLFGVCSSIGVVPMNQTVADMLVNSRGGMNLSEAVRAGFTVRWLPGLGWCDDCIISGGLCGYNVSNPQEHTCFCSNGTADGTCLSLLKENDRVKKKVIIGVCAGIGGFLLACALCFLWYRRKRGHQAFSSYTNSLTGHSKSISRKVSEVEVGSPTYPTHFFSYQELLEATDSFNVSKELGDGGYGTVYKGNLRDGRTVAIKRLYDNNNKRVEQYVNEVRILSCLRHQNLVSLYGCTSPQSRELVLVYELVPNGTVADHLHGPRAKEGNLLWPVRMSIAIETADALAYLHAVDPPIIHRDVKTSNILLDKEFHVKVADFGLSRLFPIDATHVSTAPQGTPGYLDPDYYQCYQLTDKSDVYSFGVVLVELISSKPAVDITRDRNEINLASMAIHKIQNCELEQLVDPSLGYHSDVKVKTMITLVAELAFRCLQGEKEMRPSIKEVLEILRGIENHDTGHQDLQPSVPFSPDSVFGKWTSRTTTPNNSG</sequence>
<evidence type="ECO:0000256" key="5">
    <source>
        <dbReference type="ARBA" id="ARBA00022729"/>
    </source>
</evidence>
<keyword evidence="10 14" id="KW-0472">Membrane</keyword>
<comment type="caution">
    <text evidence="17">The sequence shown here is derived from an EMBL/GenBank/DDBJ whole genome shotgun (WGS) entry which is preliminary data.</text>
</comment>
<dbReference type="OrthoDB" id="4062651at2759"/>
<dbReference type="PANTHER" id="PTHR46008:SF53">
    <property type="entry name" value="OS05G0550800 PROTEIN"/>
    <property type="match status" value="1"/>
</dbReference>
<feature type="signal peptide" evidence="15">
    <location>
        <begin position="1"/>
        <end position="23"/>
    </location>
</feature>
<keyword evidence="5 15" id="KW-0732">Signal</keyword>
<dbReference type="Pfam" id="PF13947">
    <property type="entry name" value="GUB_WAK_bind"/>
    <property type="match status" value="1"/>
</dbReference>
<evidence type="ECO:0000256" key="3">
    <source>
        <dbReference type="ARBA" id="ARBA00022679"/>
    </source>
</evidence>
<dbReference type="InterPro" id="IPR008271">
    <property type="entry name" value="Ser/Thr_kinase_AS"/>
</dbReference>
<evidence type="ECO:0000256" key="12">
    <source>
        <dbReference type="PROSITE-ProRule" id="PRU10141"/>
    </source>
</evidence>
<dbReference type="GO" id="GO:0005886">
    <property type="term" value="C:plasma membrane"/>
    <property type="evidence" value="ECO:0007669"/>
    <property type="project" value="UniProtKB-ARBA"/>
</dbReference>
<evidence type="ECO:0000256" key="13">
    <source>
        <dbReference type="SAM" id="MobiDB-lite"/>
    </source>
</evidence>
<gene>
    <name evidence="17" type="ORF">J5N97_019498</name>
</gene>
<keyword evidence="4 14" id="KW-0812">Transmembrane</keyword>
<accession>A0A9D5HCJ2</accession>
<name>A0A9D5HCJ2_9LILI</name>
<keyword evidence="3" id="KW-0808">Transferase</keyword>
<feature type="chain" id="PRO_5038584233" description="Protein kinase domain-containing protein" evidence="15">
    <location>
        <begin position="24"/>
        <end position="657"/>
    </location>
</feature>
<evidence type="ECO:0000313" key="17">
    <source>
        <dbReference type="EMBL" id="KAJ0971539.1"/>
    </source>
</evidence>
<evidence type="ECO:0000256" key="4">
    <source>
        <dbReference type="ARBA" id="ARBA00022692"/>
    </source>
</evidence>
<keyword evidence="7" id="KW-0418">Kinase</keyword>
<dbReference type="GO" id="GO:0004674">
    <property type="term" value="F:protein serine/threonine kinase activity"/>
    <property type="evidence" value="ECO:0007669"/>
    <property type="project" value="UniProtKB-KW"/>
</dbReference>
<evidence type="ECO:0000256" key="7">
    <source>
        <dbReference type="ARBA" id="ARBA00022777"/>
    </source>
</evidence>
<dbReference type="GO" id="GO:0005524">
    <property type="term" value="F:ATP binding"/>
    <property type="evidence" value="ECO:0007669"/>
    <property type="project" value="UniProtKB-UniRule"/>
</dbReference>
<dbReference type="PROSITE" id="PS50011">
    <property type="entry name" value="PROTEIN_KINASE_DOM"/>
    <property type="match status" value="1"/>
</dbReference>
<keyword evidence="2" id="KW-0723">Serine/threonine-protein kinase</keyword>
<dbReference type="FunFam" id="1.10.510.10:FF:000161">
    <property type="entry name" value="Wall-associated receptor kinase-like 20"/>
    <property type="match status" value="1"/>
</dbReference>
<dbReference type="SMART" id="SM00220">
    <property type="entry name" value="S_TKc"/>
    <property type="match status" value="1"/>
</dbReference>
<feature type="binding site" evidence="12">
    <location>
        <position position="372"/>
    </location>
    <ligand>
        <name>ATP</name>
        <dbReference type="ChEBI" id="CHEBI:30616"/>
    </ligand>
</feature>
<dbReference type="Pfam" id="PF00069">
    <property type="entry name" value="Pkinase"/>
    <property type="match status" value="1"/>
</dbReference>
<dbReference type="AlphaFoldDB" id="A0A9D5HCJ2"/>
<dbReference type="PROSITE" id="PS00107">
    <property type="entry name" value="PROTEIN_KINASE_ATP"/>
    <property type="match status" value="1"/>
</dbReference>